<dbReference type="RefSeq" id="WP_248210494.1">
    <property type="nucleotide sequence ID" value="NZ_JALNMH010000012.1"/>
</dbReference>
<dbReference type="PROSITE" id="PS50893">
    <property type="entry name" value="ABC_TRANSPORTER_2"/>
    <property type="match status" value="1"/>
</dbReference>
<protein>
    <submittedName>
        <fullName evidence="6">ABC transporter ATP-binding protein</fullName>
    </submittedName>
</protein>
<sequence length="310" mass="32543">MTLAIETEGLSRRFGERLAVDQVDLQVPTGSVYGFLGRNGAGKTTTIRLLLGLLRPTAGRARICGIDVVRDRPAAARRVGALLEAQGLYPHLSGRENLDLTRRLLALPRGEIDRVLELVELRAAAGRRVAEYSLGMRQRLGLARALLGEPSVLILDEPSNGLDPEGIAELRGFLRDLPGRSGATVLLSSHLLGEIEQTASHVGILCAGRLVSQGRLDALKAGLPAELLVGTDAPDAALAIARQHGFEVEAGPEGLLARLAAGEGIEQAAAALNQALCAAGLRVHALVPRPRSLESLYHLAGADAAPSPAA</sequence>
<keyword evidence="4 6" id="KW-0067">ATP-binding</keyword>
<dbReference type="PROSITE" id="PS00211">
    <property type="entry name" value="ABC_TRANSPORTER_1"/>
    <property type="match status" value="1"/>
</dbReference>
<dbReference type="Gene3D" id="3.40.50.300">
    <property type="entry name" value="P-loop containing nucleotide triphosphate hydrolases"/>
    <property type="match status" value="1"/>
</dbReference>
<dbReference type="GO" id="GO:0005524">
    <property type="term" value="F:ATP binding"/>
    <property type="evidence" value="ECO:0007669"/>
    <property type="project" value="UniProtKB-KW"/>
</dbReference>
<dbReference type="PANTHER" id="PTHR43335">
    <property type="entry name" value="ABC TRANSPORTER, ATP-BINDING PROTEIN"/>
    <property type="match status" value="1"/>
</dbReference>
<keyword evidence="3" id="KW-0547">Nucleotide-binding</keyword>
<dbReference type="Pfam" id="PF00005">
    <property type="entry name" value="ABC_tran"/>
    <property type="match status" value="1"/>
</dbReference>
<dbReference type="InterPro" id="IPR003439">
    <property type="entry name" value="ABC_transporter-like_ATP-bd"/>
</dbReference>
<keyword evidence="2" id="KW-0813">Transport</keyword>
<dbReference type="Proteomes" id="UP001431449">
    <property type="component" value="Unassembled WGS sequence"/>
</dbReference>
<evidence type="ECO:0000259" key="5">
    <source>
        <dbReference type="PROSITE" id="PS50893"/>
    </source>
</evidence>
<gene>
    <name evidence="6" type="ORF">M0G41_14285</name>
</gene>
<dbReference type="PANTHER" id="PTHR43335:SF4">
    <property type="entry name" value="ABC TRANSPORTER, ATP-BINDING PROTEIN"/>
    <property type="match status" value="1"/>
</dbReference>
<name>A0ABT0GJX0_9GAMM</name>
<accession>A0ABT0GJX0</accession>
<evidence type="ECO:0000256" key="3">
    <source>
        <dbReference type="ARBA" id="ARBA00022741"/>
    </source>
</evidence>
<dbReference type="InterPro" id="IPR003593">
    <property type="entry name" value="AAA+_ATPase"/>
</dbReference>
<proteinExistence type="inferred from homology"/>
<dbReference type="InterPro" id="IPR027417">
    <property type="entry name" value="P-loop_NTPase"/>
</dbReference>
<evidence type="ECO:0000256" key="4">
    <source>
        <dbReference type="ARBA" id="ARBA00022840"/>
    </source>
</evidence>
<comment type="similarity">
    <text evidence="1">Belongs to the ABC transporter superfamily.</text>
</comment>
<evidence type="ECO:0000256" key="2">
    <source>
        <dbReference type="ARBA" id="ARBA00022448"/>
    </source>
</evidence>
<dbReference type="CDD" id="cd03268">
    <property type="entry name" value="ABC_BcrA_bacitracin_resist"/>
    <property type="match status" value="1"/>
</dbReference>
<dbReference type="InterPro" id="IPR017871">
    <property type="entry name" value="ABC_transporter-like_CS"/>
</dbReference>
<evidence type="ECO:0000313" key="6">
    <source>
        <dbReference type="EMBL" id="MCK7594836.1"/>
    </source>
</evidence>
<keyword evidence="7" id="KW-1185">Reference proteome</keyword>
<evidence type="ECO:0000256" key="1">
    <source>
        <dbReference type="ARBA" id="ARBA00005417"/>
    </source>
</evidence>
<reference evidence="6" key="1">
    <citation type="submission" date="2022-04" db="EMBL/GenBank/DDBJ databases">
        <title>Lysobacter sp. CAU 1642 isolated from sea sand.</title>
        <authorList>
            <person name="Kim W."/>
        </authorList>
    </citation>
    <scope>NUCLEOTIDE SEQUENCE</scope>
    <source>
        <strain evidence="6">CAU 1642</strain>
    </source>
</reference>
<dbReference type="EMBL" id="JALNMH010000012">
    <property type="protein sequence ID" value="MCK7594836.1"/>
    <property type="molecule type" value="Genomic_DNA"/>
</dbReference>
<dbReference type="SMART" id="SM00382">
    <property type="entry name" value="AAA"/>
    <property type="match status" value="1"/>
</dbReference>
<comment type="caution">
    <text evidence="6">The sequence shown here is derived from an EMBL/GenBank/DDBJ whole genome shotgun (WGS) entry which is preliminary data.</text>
</comment>
<dbReference type="SUPFAM" id="SSF52540">
    <property type="entry name" value="P-loop containing nucleoside triphosphate hydrolases"/>
    <property type="match status" value="1"/>
</dbReference>
<feature type="domain" description="ABC transporter" evidence="5">
    <location>
        <begin position="5"/>
        <end position="232"/>
    </location>
</feature>
<evidence type="ECO:0000313" key="7">
    <source>
        <dbReference type="Proteomes" id="UP001431449"/>
    </source>
</evidence>
<organism evidence="6 7">
    <name type="scientific">Pseudomarimonas salicorniae</name>
    <dbReference type="NCBI Taxonomy" id="2933270"/>
    <lineage>
        <taxon>Bacteria</taxon>
        <taxon>Pseudomonadati</taxon>
        <taxon>Pseudomonadota</taxon>
        <taxon>Gammaproteobacteria</taxon>
        <taxon>Lysobacterales</taxon>
        <taxon>Lysobacteraceae</taxon>
        <taxon>Pseudomarimonas</taxon>
    </lineage>
</organism>